<dbReference type="AlphaFoldDB" id="A0A431TZK9"/>
<proteinExistence type="predicted"/>
<protein>
    <submittedName>
        <fullName evidence="1">Uncharacterized protein</fullName>
    </submittedName>
</protein>
<name>A0A431TZK9_9BACT</name>
<gene>
    <name evidence="1" type="ORF">EJV47_19295</name>
</gene>
<accession>A0A431TZK9</accession>
<dbReference type="OrthoDB" id="982495at2"/>
<reference evidence="1 2" key="1">
    <citation type="submission" date="2018-12" db="EMBL/GenBank/DDBJ databases">
        <title>Hymenobacter gummosus sp. nov., isolated from a spring.</title>
        <authorList>
            <person name="Nie L."/>
        </authorList>
    </citation>
    <scope>NUCLEOTIDE SEQUENCE [LARGE SCALE GENOMIC DNA]</scope>
    <source>
        <strain evidence="1 2">KCTC 52166</strain>
    </source>
</reference>
<sequence>MRILLADCPLKHLLRLFPPAEPIHIRELGDTWHPSSGYVDAAIVTGVDTIGQLLAHEYDFGGLVYFDAAVAGLTLRYHAEQYELRGPDKTMWRLLRQLDEQNACPDFQPKLQVLSRHDE</sequence>
<dbReference type="Proteomes" id="UP000282184">
    <property type="component" value="Unassembled WGS sequence"/>
</dbReference>
<evidence type="ECO:0000313" key="1">
    <source>
        <dbReference type="EMBL" id="RTQ47562.1"/>
    </source>
</evidence>
<comment type="caution">
    <text evidence="1">The sequence shown here is derived from an EMBL/GenBank/DDBJ whole genome shotgun (WGS) entry which is preliminary data.</text>
</comment>
<keyword evidence="2" id="KW-1185">Reference proteome</keyword>
<organism evidence="1 2">
    <name type="scientific">Hymenobacter gummosus</name>
    <dbReference type="NCBI Taxonomy" id="1776032"/>
    <lineage>
        <taxon>Bacteria</taxon>
        <taxon>Pseudomonadati</taxon>
        <taxon>Bacteroidota</taxon>
        <taxon>Cytophagia</taxon>
        <taxon>Cytophagales</taxon>
        <taxon>Hymenobacteraceae</taxon>
        <taxon>Hymenobacter</taxon>
    </lineage>
</organism>
<dbReference type="RefSeq" id="WP_126694813.1">
    <property type="nucleotide sequence ID" value="NZ_RXOF01000012.1"/>
</dbReference>
<dbReference type="EMBL" id="RXOF01000012">
    <property type="protein sequence ID" value="RTQ47562.1"/>
    <property type="molecule type" value="Genomic_DNA"/>
</dbReference>
<evidence type="ECO:0000313" key="2">
    <source>
        <dbReference type="Proteomes" id="UP000282184"/>
    </source>
</evidence>